<organism evidence="1 2">
    <name type="scientific">Protopolystoma xenopodis</name>
    <dbReference type="NCBI Taxonomy" id="117903"/>
    <lineage>
        <taxon>Eukaryota</taxon>
        <taxon>Metazoa</taxon>
        <taxon>Spiralia</taxon>
        <taxon>Lophotrochozoa</taxon>
        <taxon>Platyhelminthes</taxon>
        <taxon>Monogenea</taxon>
        <taxon>Polyopisthocotylea</taxon>
        <taxon>Polystomatidea</taxon>
        <taxon>Polystomatidae</taxon>
        <taxon>Protopolystoma</taxon>
    </lineage>
</organism>
<sequence length="166" mass="17877">MTAHKEQTSRGLMLNERSLAVEGTGSSTALLTIMSLTRLASLLSIGISAPDELAGHSHADLSSCAPHSRLDDQAGQISPSTVVTVQPLVSVPEPSVELLEQLEETARKCLAEAGQEEGVVNVPLNVVLSTFNPSLMQGSEGRRLPLMQKLNSINIFTIRFRDYLQL</sequence>
<keyword evidence="2" id="KW-1185">Reference proteome</keyword>
<proteinExistence type="predicted"/>
<evidence type="ECO:0000313" key="1">
    <source>
        <dbReference type="EMBL" id="VEL28199.1"/>
    </source>
</evidence>
<reference evidence="1" key="1">
    <citation type="submission" date="2018-11" db="EMBL/GenBank/DDBJ databases">
        <authorList>
            <consortium name="Pathogen Informatics"/>
        </authorList>
    </citation>
    <scope>NUCLEOTIDE SEQUENCE</scope>
</reference>
<gene>
    <name evidence="1" type="ORF">PXEA_LOCUS21639</name>
</gene>
<dbReference type="EMBL" id="CAAALY010093118">
    <property type="protein sequence ID" value="VEL28199.1"/>
    <property type="molecule type" value="Genomic_DNA"/>
</dbReference>
<dbReference type="Proteomes" id="UP000784294">
    <property type="component" value="Unassembled WGS sequence"/>
</dbReference>
<accession>A0A3S5FEY0</accession>
<dbReference type="AlphaFoldDB" id="A0A3S5FEY0"/>
<comment type="caution">
    <text evidence="1">The sequence shown here is derived from an EMBL/GenBank/DDBJ whole genome shotgun (WGS) entry which is preliminary data.</text>
</comment>
<evidence type="ECO:0000313" key="2">
    <source>
        <dbReference type="Proteomes" id="UP000784294"/>
    </source>
</evidence>
<name>A0A3S5FEY0_9PLAT</name>
<protein>
    <submittedName>
        <fullName evidence="1">Uncharacterized protein</fullName>
    </submittedName>
</protein>